<evidence type="ECO:0000313" key="2">
    <source>
        <dbReference type="EMBL" id="MBA5778457.1"/>
    </source>
</evidence>
<protein>
    <submittedName>
        <fullName evidence="2">Uncharacterized protein</fullName>
    </submittedName>
</protein>
<sequence length="246" mass="26862">MGTTVRLFKGTFEALSANFREFAKLYGWLAVASYFLFLVSLFSQGATVIFLVAALSAIFCVSASVRWHRVLLVGGASAEPRLQFGRREARYFARMLILAGLGLVVIAPFLMFLLWLQAEWRDAVPGPAAQLASICSAYLVLPALMRCSLVLPSIAVDRPVTLKDAWRESRGLGVPMMLAIIAVDLSFWPINLVLNLLLGGSASTDFPNILFSPQIPAVGPLFDAVSLALLTTILTGGYYIMQERID</sequence>
<feature type="transmembrane region" description="Helical" evidence="1">
    <location>
        <begin position="218"/>
        <end position="241"/>
    </location>
</feature>
<dbReference type="AlphaFoldDB" id="A0A839AI88"/>
<keyword evidence="1" id="KW-0472">Membrane</keyword>
<comment type="caution">
    <text evidence="2">The sequence shown here is derived from an EMBL/GenBank/DDBJ whole genome shotgun (WGS) entry which is preliminary data.</text>
</comment>
<organism evidence="2 3">
    <name type="scientific">Stappia albiluteola</name>
    <dbReference type="NCBI Taxonomy" id="2758565"/>
    <lineage>
        <taxon>Bacteria</taxon>
        <taxon>Pseudomonadati</taxon>
        <taxon>Pseudomonadota</taxon>
        <taxon>Alphaproteobacteria</taxon>
        <taxon>Hyphomicrobiales</taxon>
        <taxon>Stappiaceae</taxon>
        <taxon>Stappia</taxon>
    </lineage>
</organism>
<keyword evidence="1" id="KW-0812">Transmembrane</keyword>
<dbReference type="EMBL" id="JACFXV010000063">
    <property type="protein sequence ID" value="MBA5778457.1"/>
    <property type="molecule type" value="Genomic_DNA"/>
</dbReference>
<evidence type="ECO:0000313" key="3">
    <source>
        <dbReference type="Proteomes" id="UP000541109"/>
    </source>
</evidence>
<reference evidence="2 3" key="1">
    <citation type="submission" date="2020-07" db="EMBL/GenBank/DDBJ databases">
        <title>Stappia sp., F7233, whole genome shotgun sequencing project.</title>
        <authorList>
            <person name="Jiang S."/>
            <person name="Liu Z.W."/>
            <person name="Du Z.J."/>
        </authorList>
    </citation>
    <scope>NUCLEOTIDE SEQUENCE [LARGE SCALE GENOMIC DNA]</scope>
    <source>
        <strain evidence="2 3">F7233</strain>
    </source>
</reference>
<gene>
    <name evidence="2" type="ORF">H2509_15105</name>
</gene>
<proteinExistence type="predicted"/>
<evidence type="ECO:0000256" key="1">
    <source>
        <dbReference type="SAM" id="Phobius"/>
    </source>
</evidence>
<feature type="transmembrane region" description="Helical" evidence="1">
    <location>
        <begin position="128"/>
        <end position="151"/>
    </location>
</feature>
<feature type="transmembrane region" description="Helical" evidence="1">
    <location>
        <begin position="48"/>
        <end position="67"/>
    </location>
</feature>
<dbReference type="Proteomes" id="UP000541109">
    <property type="component" value="Unassembled WGS sequence"/>
</dbReference>
<dbReference type="RefSeq" id="WP_182166733.1">
    <property type="nucleotide sequence ID" value="NZ_JACFXV010000063.1"/>
</dbReference>
<accession>A0A839AI88</accession>
<name>A0A839AI88_9HYPH</name>
<feature type="transmembrane region" description="Helical" evidence="1">
    <location>
        <begin position="25"/>
        <end position="42"/>
    </location>
</feature>
<keyword evidence="3" id="KW-1185">Reference proteome</keyword>
<keyword evidence="1" id="KW-1133">Transmembrane helix</keyword>
<feature type="transmembrane region" description="Helical" evidence="1">
    <location>
        <begin position="172"/>
        <end position="198"/>
    </location>
</feature>
<feature type="transmembrane region" description="Helical" evidence="1">
    <location>
        <begin position="91"/>
        <end position="116"/>
    </location>
</feature>